<dbReference type="InterPro" id="IPR029058">
    <property type="entry name" value="AB_hydrolase_fold"/>
</dbReference>
<evidence type="ECO:0000313" key="11">
    <source>
        <dbReference type="Proteomes" id="UP000034034"/>
    </source>
</evidence>
<sequence length="334" mass="35540">MSRRGLLAGTAAVAAAPALLGAAGAPRAGAPRAEVTGGRRRGGRVVEVSVDSPALGGPGEIALLTPRGWDRRRPGDRWPTLYLLPGGDGDHHVWTAEFAVQDIPELADVLVVMPAMPLFGFCTDWWNHGAGGPPAVESFHLREVIPLMEREYGAAPVRAVAGESQGGYGALSYASRNPGMFGAVAAFSGPVHPLAHPEVWLAGARLVGVDPLAIWGDPVAQRRNWIARDPYYHVRGLLGTPVYLSSGDGTRGEREGPDWEEEIFIPGTEEWIERLPDNVVSVTEAIISREARALTDRLISVGVQVEAHFHPGTHTGGYGPGELRRALPVLLGAL</sequence>
<evidence type="ECO:0000313" key="10">
    <source>
        <dbReference type="EMBL" id="AKG41939.1"/>
    </source>
</evidence>
<dbReference type="Pfam" id="PF00756">
    <property type="entry name" value="Esterase"/>
    <property type="match status" value="1"/>
</dbReference>
<gene>
    <name evidence="10" type="ORF">SXIM_05550</name>
</gene>
<dbReference type="PANTHER" id="PTHR48098:SF1">
    <property type="entry name" value="DIACYLGLYCEROL ACYLTRANSFERASE_MYCOLYLTRANSFERASE AG85A"/>
    <property type="match status" value="1"/>
</dbReference>
<keyword evidence="11" id="KW-1185">Reference proteome</keyword>
<evidence type="ECO:0000256" key="6">
    <source>
        <dbReference type="ARBA" id="ARBA00023315"/>
    </source>
</evidence>
<evidence type="ECO:0000256" key="1">
    <source>
        <dbReference type="ARBA" id="ARBA00000697"/>
    </source>
</evidence>
<evidence type="ECO:0000256" key="5">
    <source>
        <dbReference type="ARBA" id="ARBA00022679"/>
    </source>
</evidence>
<keyword evidence="5" id="KW-0808">Transferase</keyword>
<dbReference type="PROSITE" id="PS51318">
    <property type="entry name" value="TAT"/>
    <property type="match status" value="1"/>
</dbReference>
<evidence type="ECO:0000256" key="9">
    <source>
        <dbReference type="SAM" id="SignalP"/>
    </source>
</evidence>
<comment type="catalytic activity">
    <reaction evidence="8">
        <text>an acyl-CoA + a 1,2-diacyl-sn-glycerol = a triacyl-sn-glycerol + CoA</text>
        <dbReference type="Rhea" id="RHEA:10868"/>
        <dbReference type="ChEBI" id="CHEBI:17815"/>
        <dbReference type="ChEBI" id="CHEBI:57287"/>
        <dbReference type="ChEBI" id="CHEBI:58342"/>
        <dbReference type="ChEBI" id="CHEBI:64615"/>
        <dbReference type="EC" id="2.3.1.20"/>
    </reaction>
</comment>
<dbReference type="HOGENOM" id="CLU_026624_1_0_11"/>
<dbReference type="InterPro" id="IPR000801">
    <property type="entry name" value="Esterase-like"/>
</dbReference>
<dbReference type="EC" id="2.3.1.122" evidence="3"/>
<dbReference type="STRING" id="408015.SXIM_05550"/>
<keyword evidence="6" id="KW-0012">Acyltransferase</keyword>
<dbReference type="GO" id="GO:0050348">
    <property type="term" value="F:trehalose O-mycolyltransferase activity"/>
    <property type="evidence" value="ECO:0007669"/>
    <property type="project" value="UniProtKB-EC"/>
</dbReference>
<dbReference type="Gene3D" id="3.40.50.1820">
    <property type="entry name" value="alpha/beta hydrolase"/>
    <property type="match status" value="1"/>
</dbReference>
<dbReference type="PANTHER" id="PTHR48098">
    <property type="entry name" value="ENTEROCHELIN ESTERASE-RELATED"/>
    <property type="match status" value="1"/>
</dbReference>
<dbReference type="GO" id="GO:0004144">
    <property type="term" value="F:diacylglycerol O-acyltransferase activity"/>
    <property type="evidence" value="ECO:0007669"/>
    <property type="project" value="UniProtKB-EC"/>
</dbReference>
<proteinExistence type="inferred from homology"/>
<evidence type="ECO:0000256" key="4">
    <source>
        <dbReference type="ARBA" id="ARBA00013244"/>
    </source>
</evidence>
<dbReference type="KEGG" id="sxi:SXIM_05550"/>
<keyword evidence="9" id="KW-0732">Signal</keyword>
<comment type="catalytic activity">
    <reaction evidence="1">
        <text>2 alpha,alpha'-trehalose 6-mycolate = alpha,alpha'-trehalose 6,6'-bismycolate + alpha,alpha-trehalose</text>
        <dbReference type="Rhea" id="RHEA:23472"/>
        <dbReference type="ChEBI" id="CHEBI:16551"/>
        <dbReference type="ChEBI" id="CHEBI:18195"/>
        <dbReference type="ChEBI" id="CHEBI:18234"/>
        <dbReference type="EC" id="2.3.1.122"/>
    </reaction>
</comment>
<dbReference type="InterPro" id="IPR050583">
    <property type="entry name" value="Mycobacterial_A85_antigen"/>
</dbReference>
<evidence type="ECO:0000256" key="7">
    <source>
        <dbReference type="ARBA" id="ARBA00032572"/>
    </source>
</evidence>
<dbReference type="EC" id="2.3.1.20" evidence="4"/>
<feature type="signal peptide" evidence="9">
    <location>
        <begin position="1"/>
        <end position="22"/>
    </location>
</feature>
<evidence type="ECO:0000256" key="2">
    <source>
        <dbReference type="ARBA" id="ARBA00005874"/>
    </source>
</evidence>
<name>A0A0F7FPL7_9ACTN</name>
<organism evidence="10 11">
    <name type="scientific">Streptomyces xiamenensis</name>
    <dbReference type="NCBI Taxonomy" id="408015"/>
    <lineage>
        <taxon>Bacteria</taxon>
        <taxon>Bacillati</taxon>
        <taxon>Actinomycetota</taxon>
        <taxon>Actinomycetes</taxon>
        <taxon>Kitasatosporales</taxon>
        <taxon>Streptomycetaceae</taxon>
        <taxon>Streptomyces</taxon>
    </lineage>
</organism>
<accession>A0A0F7FPL7</accession>
<evidence type="ECO:0000256" key="8">
    <source>
        <dbReference type="ARBA" id="ARBA00048109"/>
    </source>
</evidence>
<reference evidence="10" key="1">
    <citation type="submission" date="2019-08" db="EMBL/GenBank/DDBJ databases">
        <title>Complete genome sequence of a mangrove-derived Streptomyces xiamenensis.</title>
        <authorList>
            <person name="Xu J."/>
        </authorList>
    </citation>
    <scope>NUCLEOTIDE SEQUENCE</scope>
    <source>
        <strain evidence="10">318</strain>
    </source>
</reference>
<dbReference type="EMBL" id="CP009922">
    <property type="protein sequence ID" value="AKG41939.1"/>
    <property type="molecule type" value="Genomic_DNA"/>
</dbReference>
<comment type="similarity">
    <text evidence="2">Belongs to the mycobacterial A85 antigen family.</text>
</comment>
<dbReference type="Proteomes" id="UP000034034">
    <property type="component" value="Chromosome"/>
</dbReference>
<dbReference type="PATRIC" id="fig|408015.6.peg.583"/>
<evidence type="ECO:0000256" key="3">
    <source>
        <dbReference type="ARBA" id="ARBA00012820"/>
    </source>
</evidence>
<protein>
    <recommendedName>
        <fullName evidence="7">Acyl-CoA:diacylglycerol acyltransferase</fullName>
        <ecNumber evidence="3">2.3.1.122</ecNumber>
        <ecNumber evidence="4">2.3.1.20</ecNumber>
    </recommendedName>
</protein>
<dbReference type="SUPFAM" id="SSF53474">
    <property type="entry name" value="alpha/beta-Hydrolases"/>
    <property type="match status" value="1"/>
</dbReference>
<dbReference type="AlphaFoldDB" id="A0A0F7FPL7"/>
<dbReference type="InterPro" id="IPR006311">
    <property type="entry name" value="TAT_signal"/>
</dbReference>
<feature type="chain" id="PRO_5039474177" description="Acyl-CoA:diacylglycerol acyltransferase" evidence="9">
    <location>
        <begin position="23"/>
        <end position="334"/>
    </location>
</feature>